<dbReference type="Proteomes" id="UP000789831">
    <property type="component" value="Unassembled WGS sequence"/>
</dbReference>
<evidence type="ECO:0000313" key="3">
    <source>
        <dbReference type="Proteomes" id="UP000789831"/>
    </source>
</evidence>
<gene>
    <name evidence="2" type="ORF">AGERDE_LOCUS7690</name>
</gene>
<keyword evidence="3" id="KW-1185">Reference proteome</keyword>
<organism evidence="2 3">
    <name type="scientific">Ambispora gerdemannii</name>
    <dbReference type="NCBI Taxonomy" id="144530"/>
    <lineage>
        <taxon>Eukaryota</taxon>
        <taxon>Fungi</taxon>
        <taxon>Fungi incertae sedis</taxon>
        <taxon>Mucoromycota</taxon>
        <taxon>Glomeromycotina</taxon>
        <taxon>Glomeromycetes</taxon>
        <taxon>Archaeosporales</taxon>
        <taxon>Ambisporaceae</taxon>
        <taxon>Ambispora</taxon>
    </lineage>
</organism>
<feature type="region of interest" description="Disordered" evidence="1">
    <location>
        <begin position="1"/>
        <end position="23"/>
    </location>
</feature>
<dbReference type="AlphaFoldDB" id="A0A9N9BNG9"/>
<accession>A0A9N9BNG9</accession>
<sequence>MKERISELEEQLSTSQENNRELQKELASGYETLLQEEEGNWQDKVIDLDNLLSEKDQVINQQSNFLTALTNKKNKATQKIKELVQEQKNHKCPSPDNSKLERVKKDRDKWQSELTRLQQENQEKEQKIGELEQEIRELKNKPPVIQTSKNQTLLTEINQQKATIQQLQTQLQQAQEPQIIVKEIPKADLTVIQQLETKLRNKEQIITQFSLAWLLLLGINISTTTLSPTNILAFLFPLAVRKRAAVSAIIICPLSHST</sequence>
<protein>
    <submittedName>
        <fullName evidence="2">892_t:CDS:1</fullName>
    </submittedName>
</protein>
<feature type="region of interest" description="Disordered" evidence="1">
    <location>
        <begin position="85"/>
        <end position="106"/>
    </location>
</feature>
<dbReference type="OrthoDB" id="2491557at2759"/>
<dbReference type="EMBL" id="CAJVPL010001456">
    <property type="protein sequence ID" value="CAG8572104.1"/>
    <property type="molecule type" value="Genomic_DNA"/>
</dbReference>
<comment type="caution">
    <text evidence="2">The sequence shown here is derived from an EMBL/GenBank/DDBJ whole genome shotgun (WGS) entry which is preliminary data.</text>
</comment>
<reference evidence="2" key="1">
    <citation type="submission" date="2021-06" db="EMBL/GenBank/DDBJ databases">
        <authorList>
            <person name="Kallberg Y."/>
            <person name="Tangrot J."/>
            <person name="Rosling A."/>
        </authorList>
    </citation>
    <scope>NUCLEOTIDE SEQUENCE</scope>
    <source>
        <strain evidence="2">MT106</strain>
    </source>
</reference>
<proteinExistence type="predicted"/>
<name>A0A9N9BNG9_9GLOM</name>
<evidence type="ECO:0000256" key="1">
    <source>
        <dbReference type="SAM" id="MobiDB-lite"/>
    </source>
</evidence>
<evidence type="ECO:0000313" key="2">
    <source>
        <dbReference type="EMBL" id="CAG8572104.1"/>
    </source>
</evidence>